<dbReference type="AlphaFoldDB" id="A0A1G8EUX3"/>
<evidence type="ECO:0000313" key="1">
    <source>
        <dbReference type="EMBL" id="SDH73617.1"/>
    </source>
</evidence>
<dbReference type="EMBL" id="LT629695">
    <property type="protein sequence ID" value="SDH73617.1"/>
    <property type="molecule type" value="Genomic_DNA"/>
</dbReference>
<dbReference type="Pfam" id="PF05768">
    <property type="entry name" value="Glrx-like"/>
    <property type="match status" value="1"/>
</dbReference>
<organism evidence="1 2">
    <name type="scientific">Agrococcus jejuensis</name>
    <dbReference type="NCBI Taxonomy" id="399736"/>
    <lineage>
        <taxon>Bacteria</taxon>
        <taxon>Bacillati</taxon>
        <taxon>Actinomycetota</taxon>
        <taxon>Actinomycetes</taxon>
        <taxon>Micrococcales</taxon>
        <taxon>Microbacteriaceae</taxon>
        <taxon>Agrococcus</taxon>
    </lineage>
</organism>
<reference evidence="2" key="1">
    <citation type="submission" date="2016-10" db="EMBL/GenBank/DDBJ databases">
        <authorList>
            <person name="Varghese N."/>
            <person name="Submissions S."/>
        </authorList>
    </citation>
    <scope>NUCLEOTIDE SEQUENCE [LARGE SCALE GENOMIC DNA]</scope>
    <source>
        <strain evidence="2">DSM 22002</strain>
    </source>
</reference>
<dbReference type="InterPro" id="IPR036249">
    <property type="entry name" value="Thioredoxin-like_sf"/>
</dbReference>
<dbReference type="OrthoDB" id="8779161at2"/>
<dbReference type="Proteomes" id="UP000198822">
    <property type="component" value="Chromosome I"/>
</dbReference>
<dbReference type="InterPro" id="IPR008554">
    <property type="entry name" value="Glutaredoxin-like"/>
</dbReference>
<keyword evidence="2" id="KW-1185">Reference proteome</keyword>
<accession>A0A1G8EUX3</accession>
<protein>
    <submittedName>
        <fullName evidence="1">Glutaredoxin-like domain</fullName>
    </submittedName>
</protein>
<name>A0A1G8EUX3_9MICO</name>
<dbReference type="SUPFAM" id="SSF52833">
    <property type="entry name" value="Thioredoxin-like"/>
    <property type="match status" value="1"/>
</dbReference>
<dbReference type="Gene3D" id="3.40.30.10">
    <property type="entry name" value="Glutaredoxin"/>
    <property type="match status" value="1"/>
</dbReference>
<dbReference type="STRING" id="399736.SAMN04489720_2198"/>
<sequence>MVEVTFVAKPGCHLCDVARPIVEGVVGEFPGRATLVELDMTKDAALAERWSEDVPVVLVDGRPHASWRVDAARLRDRIERALA</sequence>
<proteinExistence type="predicted"/>
<evidence type="ECO:0000313" key="2">
    <source>
        <dbReference type="Proteomes" id="UP000198822"/>
    </source>
</evidence>
<dbReference type="RefSeq" id="WP_092504971.1">
    <property type="nucleotide sequence ID" value="NZ_LT629695.1"/>
</dbReference>
<gene>
    <name evidence="1" type="ORF">SAMN04489720_2198</name>
</gene>